<dbReference type="AlphaFoldDB" id="A0A858SZX0"/>
<dbReference type="RefSeq" id="WP_169641675.1">
    <property type="nucleotide sequence ID" value="NZ_CP048788.1"/>
</dbReference>
<feature type="signal peptide" evidence="1">
    <location>
        <begin position="1"/>
        <end position="20"/>
    </location>
</feature>
<reference evidence="2 3" key="1">
    <citation type="submission" date="2020-02" db="EMBL/GenBank/DDBJ databases">
        <title>Genome sequence of Roseobacter ponti.</title>
        <authorList>
            <person name="Hollensteiner J."/>
            <person name="Schneider D."/>
            <person name="Poehlein A."/>
            <person name="Daniel R."/>
        </authorList>
    </citation>
    <scope>NUCLEOTIDE SEQUENCE [LARGE SCALE GENOMIC DNA]</scope>
    <source>
        <strain evidence="2 3">DSM 106830</strain>
    </source>
</reference>
<accession>A0A858SZX0</accession>
<name>A0A858SZX0_9RHOB</name>
<keyword evidence="1" id="KW-0732">Signal</keyword>
<organism evidence="2 3">
    <name type="scientific">Roseobacter ponti</name>
    <dbReference type="NCBI Taxonomy" id="1891787"/>
    <lineage>
        <taxon>Bacteria</taxon>
        <taxon>Pseudomonadati</taxon>
        <taxon>Pseudomonadota</taxon>
        <taxon>Alphaproteobacteria</taxon>
        <taxon>Rhodobacterales</taxon>
        <taxon>Roseobacteraceae</taxon>
        <taxon>Roseobacter</taxon>
    </lineage>
</organism>
<feature type="chain" id="PRO_5032648105" evidence="1">
    <location>
        <begin position="21"/>
        <end position="188"/>
    </location>
</feature>
<dbReference type="EMBL" id="CP048788">
    <property type="protein sequence ID" value="QJF52456.1"/>
    <property type="molecule type" value="Genomic_DNA"/>
</dbReference>
<sequence>MIRGLLCLIVITLHAAPAVADTQTRLLSLWTRYLQMCAPMLSDPATPFAAIANDTAADRPAGWSTKDSTFRMYEWVAATFDKTEYIEVMRRPDGLHLTCLVTDDVQPGDTHTELAGAFIALASHSDGLQIAGGEMQAEPAGDARAGEDFGAPYAFVIDGAFGPKPIRTLLMIRSGGLTLQVQQATGAS</sequence>
<protein>
    <submittedName>
        <fullName evidence="2">Uncharacterized protein</fullName>
    </submittedName>
</protein>
<proteinExistence type="predicted"/>
<evidence type="ECO:0000256" key="1">
    <source>
        <dbReference type="SAM" id="SignalP"/>
    </source>
</evidence>
<evidence type="ECO:0000313" key="2">
    <source>
        <dbReference type="EMBL" id="QJF52456.1"/>
    </source>
</evidence>
<dbReference type="Proteomes" id="UP000503308">
    <property type="component" value="Chromosome"/>
</dbReference>
<keyword evidence="3" id="KW-1185">Reference proteome</keyword>
<gene>
    <name evidence="2" type="ORF">G3256_15400</name>
</gene>
<evidence type="ECO:0000313" key="3">
    <source>
        <dbReference type="Proteomes" id="UP000503308"/>
    </source>
</evidence>
<dbReference type="KEGG" id="rpon:G3256_15400"/>